<organism evidence="1 2">
    <name type="scientific">Vibrio quintilis</name>
    <dbReference type="NCBI Taxonomy" id="1117707"/>
    <lineage>
        <taxon>Bacteria</taxon>
        <taxon>Pseudomonadati</taxon>
        <taxon>Pseudomonadota</taxon>
        <taxon>Gammaproteobacteria</taxon>
        <taxon>Vibrionales</taxon>
        <taxon>Vibrionaceae</taxon>
        <taxon>Vibrio</taxon>
    </lineage>
</organism>
<dbReference type="AlphaFoldDB" id="A0A1M7Z251"/>
<dbReference type="RefSeq" id="WP_073586412.1">
    <property type="nucleotide sequence ID" value="NZ_AP024898.1"/>
</dbReference>
<sequence>MLADAISDNSAYLDNFVEVNDDKFMYLFGKVTEGRQHNIDRSGGLALDFKRLGLRDDEDGREILRHHFNSVGSRTDNIIRSFDSDYGTQDVHESLLFGPSGKAARLESTFIVGQDGSKRFTSAILKGGPDNQGYQAVLSRPIIRGDWQKVGDPIPDYPLWLKSGQDWFDKDNGINNDK</sequence>
<dbReference type="Proteomes" id="UP000184600">
    <property type="component" value="Unassembled WGS sequence"/>
</dbReference>
<reference evidence="2" key="1">
    <citation type="submission" date="2016-12" db="EMBL/GenBank/DDBJ databases">
        <authorList>
            <person name="Rodrigo-Torres L."/>
            <person name="Arahal R.D."/>
            <person name="Lucena T."/>
        </authorList>
    </citation>
    <scope>NUCLEOTIDE SEQUENCE [LARGE SCALE GENOMIC DNA]</scope>
</reference>
<evidence type="ECO:0000313" key="2">
    <source>
        <dbReference type="Proteomes" id="UP000184600"/>
    </source>
</evidence>
<evidence type="ECO:0000313" key="1">
    <source>
        <dbReference type="EMBL" id="SHO58973.1"/>
    </source>
</evidence>
<gene>
    <name evidence="1" type="ORF">VQ7734_04748</name>
</gene>
<dbReference type="STRING" id="1117707.VQ7734_04748"/>
<dbReference type="OrthoDB" id="6984417at2"/>
<keyword evidence="2" id="KW-1185">Reference proteome</keyword>
<protein>
    <submittedName>
        <fullName evidence="1">Uncharacterized protein</fullName>
    </submittedName>
</protein>
<dbReference type="CDD" id="cd20724">
    <property type="entry name" value="CdiA-CT_Kp342-like"/>
    <property type="match status" value="1"/>
</dbReference>
<name>A0A1M7Z251_9VIBR</name>
<accession>A0A1M7Z251</accession>
<dbReference type="EMBL" id="FRFG01000087">
    <property type="protein sequence ID" value="SHO58973.1"/>
    <property type="molecule type" value="Genomic_DNA"/>
</dbReference>
<proteinExistence type="predicted"/>